<organism evidence="1 2">
    <name type="scientific">Labilibaculum filiforme</name>
    <dbReference type="NCBI Taxonomy" id="1940526"/>
    <lineage>
        <taxon>Bacteria</taxon>
        <taxon>Pseudomonadati</taxon>
        <taxon>Bacteroidota</taxon>
        <taxon>Bacteroidia</taxon>
        <taxon>Marinilabiliales</taxon>
        <taxon>Marinifilaceae</taxon>
        <taxon>Labilibaculum</taxon>
    </lineage>
</organism>
<dbReference type="OrthoDB" id="243450at2"/>
<gene>
    <name evidence="1" type="ORF">BZG02_07795</name>
</gene>
<dbReference type="EMBL" id="MVDD01000004">
    <property type="protein sequence ID" value="PKQ63904.1"/>
    <property type="molecule type" value="Genomic_DNA"/>
</dbReference>
<reference evidence="1 2" key="1">
    <citation type="journal article" date="2017" name="Front. Microbiol.">
        <title>Labilibaculum manganireducens gen. nov., sp. nov. and Labilibaculum filiforme sp. nov., Novel Bacteroidetes Isolated from Subsurface Sediments of the Baltic Sea.</title>
        <authorList>
            <person name="Vandieken V."/>
            <person name="Marshall I.P."/>
            <person name="Niemann H."/>
            <person name="Engelen B."/>
            <person name="Cypionka H."/>
        </authorList>
    </citation>
    <scope>NUCLEOTIDE SEQUENCE [LARGE SCALE GENOMIC DNA]</scope>
    <source>
        <strain evidence="1 2">59.16B</strain>
    </source>
</reference>
<keyword evidence="2" id="KW-1185">Reference proteome</keyword>
<evidence type="ECO:0000313" key="2">
    <source>
        <dbReference type="Proteomes" id="UP000233535"/>
    </source>
</evidence>
<dbReference type="RefSeq" id="WP_101260852.1">
    <property type="nucleotide sequence ID" value="NZ_MVDD01000004.1"/>
</dbReference>
<accession>A0A2N3I0T0</accession>
<evidence type="ECO:0000313" key="1">
    <source>
        <dbReference type="EMBL" id="PKQ63904.1"/>
    </source>
</evidence>
<comment type="caution">
    <text evidence="1">The sequence shown here is derived from an EMBL/GenBank/DDBJ whole genome shotgun (WGS) entry which is preliminary data.</text>
</comment>
<protein>
    <submittedName>
        <fullName evidence="1">Uncharacterized protein</fullName>
    </submittedName>
</protein>
<dbReference type="InterPro" id="IPR036929">
    <property type="entry name" value="DsbDN_sf"/>
</dbReference>
<sequence length="174" mass="19871">MKNALRLFVLIIYLYGGNNAIAQIDKIDSDLEMMVEMEQMDLVTSKPTAMDPLSYNAKVVWSENKDQLAIVLKADLLNNWQIYAYASDASAYITTEIRFEAPKGLEPIGDWQKPIAKPYSEGVEIFKGEIFFVRYYKVVDGVKFVKPIKCGLYYQACDPNQCFPPKTKTVDLQF</sequence>
<proteinExistence type="predicted"/>
<dbReference type="Gene3D" id="2.60.40.1250">
    <property type="entry name" value="Thiol:disulfide interchange protein DsbD, N-terminal domain"/>
    <property type="match status" value="1"/>
</dbReference>
<dbReference type="AlphaFoldDB" id="A0A2N3I0T0"/>
<name>A0A2N3I0T0_9BACT</name>
<dbReference type="Proteomes" id="UP000233535">
    <property type="component" value="Unassembled WGS sequence"/>
</dbReference>